<dbReference type="EMBL" id="LAVV01006536">
    <property type="protein sequence ID" value="KNZ59451.1"/>
    <property type="molecule type" value="Genomic_DNA"/>
</dbReference>
<evidence type="ECO:0000313" key="1">
    <source>
        <dbReference type="EMBL" id="KNZ59451.1"/>
    </source>
</evidence>
<keyword evidence="2" id="KW-1185">Reference proteome</keyword>
<protein>
    <submittedName>
        <fullName evidence="1">Uncharacterized protein</fullName>
    </submittedName>
</protein>
<dbReference type="Proteomes" id="UP000037035">
    <property type="component" value="Unassembled WGS sequence"/>
</dbReference>
<accession>A0A0L6VF92</accession>
<proteinExistence type="predicted"/>
<dbReference type="AlphaFoldDB" id="A0A0L6VF92"/>
<organism evidence="1 2">
    <name type="scientific">Puccinia sorghi</name>
    <dbReference type="NCBI Taxonomy" id="27349"/>
    <lineage>
        <taxon>Eukaryota</taxon>
        <taxon>Fungi</taxon>
        <taxon>Dikarya</taxon>
        <taxon>Basidiomycota</taxon>
        <taxon>Pucciniomycotina</taxon>
        <taxon>Pucciniomycetes</taxon>
        <taxon>Pucciniales</taxon>
        <taxon>Pucciniaceae</taxon>
        <taxon>Puccinia</taxon>
    </lineage>
</organism>
<name>A0A0L6VF92_9BASI</name>
<sequence>MSPVIRCLLIGPGVRGIKYDQIEHFKQTQCKSTVGIFIEILGVWRGYGQEPIFDRISRTRQIRQRKRKRKSGISSVSTSLERCGGIEIKPVRFSFLLVLGTTSFDCRILGSKSVSMSFNYLKNNPLPIFILRLHAEITLFHPPLWINKTKREYMAGDKPLPNQTIDIQRFWQEVIPNTRGKFPPIDELIIRFTLTQHEHMPIYLPKNVEILNSSMNHSTMNLDSHFDFEELNMVDMRSSQEASVVTPTMLQNLFNQALMHSHCSDFTVTVPKILHRKTCGVWMEVTGACCMSTECICINTSKLQTRKLSGGIKLNENQEKVWGTFHKKWIPVDQTLKGYNNEINILYNSRSSLFQIYLCDITPQWRLKGFPGENYSCPSFPQKIEKHAIYYKPLILLIAATESLKRVQKHNEWTVIIKSITIEPSYKSIVESDHHLMLRFWRERSPKSHNDYFPFLEFPQKLSKPIQYRIPPHLVQESKMMDSGSKGFKKKSNCIPNVKSHCRFPWSGIMSVLMWMYSTCYTTRSNHLQQLCLRENMNNKSNNNLCTKRQECNIFPPPQGKSPEGELRPNWKKSNSFEVMNWRMVTVTIKRRPDRW</sequence>
<evidence type="ECO:0000313" key="2">
    <source>
        <dbReference type="Proteomes" id="UP000037035"/>
    </source>
</evidence>
<comment type="caution">
    <text evidence="1">The sequence shown here is derived from an EMBL/GenBank/DDBJ whole genome shotgun (WGS) entry which is preliminary data.</text>
</comment>
<dbReference type="VEuPathDB" id="FungiDB:VP01_1729g3"/>
<gene>
    <name evidence="1" type="ORF">VP01_1729g3</name>
</gene>
<reference evidence="1 2" key="1">
    <citation type="submission" date="2015-08" db="EMBL/GenBank/DDBJ databases">
        <title>Next Generation Sequencing and Analysis of the Genome of Puccinia sorghi L Schw, the Causal Agent of Maize Common Rust.</title>
        <authorList>
            <person name="Rochi L."/>
            <person name="Burguener G."/>
            <person name="Darino M."/>
            <person name="Turjanski A."/>
            <person name="Kreff E."/>
            <person name="Dieguez M.J."/>
            <person name="Sacco F."/>
        </authorList>
    </citation>
    <scope>NUCLEOTIDE SEQUENCE [LARGE SCALE GENOMIC DNA]</scope>
    <source>
        <strain evidence="1 2">RO10H11247</strain>
    </source>
</reference>